<gene>
    <name evidence="3" type="ORF">IAA66_04825</name>
</gene>
<dbReference type="PANTHER" id="PTHR40446:SF2">
    <property type="entry name" value="N-ACETYLGLUCOSAMINE-1-PHOSPHODIESTER ALPHA-N-ACETYLGLUCOSAMINIDASE"/>
    <property type="match status" value="1"/>
</dbReference>
<dbReference type="GO" id="GO:0016798">
    <property type="term" value="F:hydrolase activity, acting on glycosyl bonds"/>
    <property type="evidence" value="ECO:0007669"/>
    <property type="project" value="UniProtKB-KW"/>
</dbReference>
<evidence type="ECO:0000256" key="1">
    <source>
        <dbReference type="SAM" id="MobiDB-lite"/>
    </source>
</evidence>
<dbReference type="InterPro" id="IPR006311">
    <property type="entry name" value="TAT_signal"/>
</dbReference>
<keyword evidence="3" id="KW-0326">Glycosidase</keyword>
<dbReference type="InterPro" id="IPR018711">
    <property type="entry name" value="NAGPA"/>
</dbReference>
<dbReference type="PANTHER" id="PTHR40446">
    <property type="entry name" value="N-ACETYLGLUCOSAMINE-1-PHOSPHODIESTER ALPHA-N-ACETYLGLUCOSAMINIDASE"/>
    <property type="match status" value="1"/>
</dbReference>
<feature type="region of interest" description="Disordered" evidence="1">
    <location>
        <begin position="71"/>
        <end position="102"/>
    </location>
</feature>
<protein>
    <submittedName>
        <fullName evidence="3">Phosphodiester glycosidase family protein</fullName>
    </submittedName>
</protein>
<dbReference type="PROSITE" id="PS51318">
    <property type="entry name" value="TAT"/>
    <property type="match status" value="1"/>
</dbReference>
<proteinExistence type="predicted"/>
<evidence type="ECO:0000313" key="3">
    <source>
        <dbReference type="EMBL" id="HIQ62896.1"/>
    </source>
</evidence>
<feature type="compositionally biased region" description="Low complexity" evidence="1">
    <location>
        <begin position="86"/>
        <end position="96"/>
    </location>
</feature>
<dbReference type="Proteomes" id="UP000886819">
    <property type="component" value="Unassembled WGS sequence"/>
</dbReference>
<evidence type="ECO:0000313" key="4">
    <source>
        <dbReference type="Proteomes" id="UP000886819"/>
    </source>
</evidence>
<organism evidence="3 4">
    <name type="scientific">Candidatus Avichristensenella intestinipullorum</name>
    <dbReference type="NCBI Taxonomy" id="2840693"/>
    <lineage>
        <taxon>Bacteria</taxon>
        <taxon>Bacillati</taxon>
        <taxon>Bacillota</taxon>
        <taxon>Clostridia</taxon>
        <taxon>Candidatus Avichristensenella</taxon>
    </lineage>
</organism>
<evidence type="ECO:0000259" key="2">
    <source>
        <dbReference type="Pfam" id="PF09992"/>
    </source>
</evidence>
<reference evidence="3" key="2">
    <citation type="journal article" date="2021" name="PeerJ">
        <title>Extensive microbial diversity within the chicken gut microbiome revealed by metagenomics and culture.</title>
        <authorList>
            <person name="Gilroy R."/>
            <person name="Ravi A."/>
            <person name="Getino M."/>
            <person name="Pursley I."/>
            <person name="Horton D.L."/>
            <person name="Alikhan N.F."/>
            <person name="Baker D."/>
            <person name="Gharbi K."/>
            <person name="Hall N."/>
            <person name="Watson M."/>
            <person name="Adriaenssens E.M."/>
            <person name="Foster-Nyarko E."/>
            <person name="Jarju S."/>
            <person name="Secka A."/>
            <person name="Antonio M."/>
            <person name="Oren A."/>
            <person name="Chaudhuri R.R."/>
            <person name="La Ragione R."/>
            <person name="Hildebrand F."/>
            <person name="Pallen M.J."/>
        </authorList>
    </citation>
    <scope>NUCLEOTIDE SEQUENCE</scope>
    <source>
        <strain evidence="3">ChiHile30-977</strain>
    </source>
</reference>
<dbReference type="Pfam" id="PF09992">
    <property type="entry name" value="NAGPA"/>
    <property type="match status" value="1"/>
</dbReference>
<dbReference type="AlphaFoldDB" id="A0A9D0YWX6"/>
<name>A0A9D0YWX6_9FIRM</name>
<comment type="caution">
    <text evidence="3">The sequence shown here is derived from an EMBL/GenBank/DDBJ whole genome shotgun (WGS) entry which is preliminary data.</text>
</comment>
<keyword evidence="3" id="KW-0378">Hydrolase</keyword>
<reference evidence="3" key="1">
    <citation type="submission" date="2020-10" db="EMBL/GenBank/DDBJ databases">
        <authorList>
            <person name="Gilroy R."/>
        </authorList>
    </citation>
    <scope>NUCLEOTIDE SEQUENCE</scope>
    <source>
        <strain evidence="3">ChiHile30-977</strain>
    </source>
</reference>
<dbReference type="EMBL" id="DVFI01000074">
    <property type="protein sequence ID" value="HIQ62896.1"/>
    <property type="molecule type" value="Genomic_DNA"/>
</dbReference>
<feature type="domain" description="Phosphodiester glycosidase" evidence="2">
    <location>
        <begin position="161"/>
        <end position="337"/>
    </location>
</feature>
<sequence>MSQNDFARRRLLLYLALGVLLLAIPLLITAASESPAQAPEPSPSAEEPVYIEASLEDAGEASFEDIPLEESAQTGSALPAPDDTSAPDATEQTAQEEAPEWNYETSTITVHIGRHQQDNFVYYAADIQLTDPSQFSYAFANERFDAGTEALSDIAERNNPLLAINGDYCGFHNNGVIIRGGELFRKQNSARQMLIVDKNGDLSVLVDRSEKQGVVADRLMEEGVLHTFEFGPTLVENGQAVEMDSAIVRVEDGYLEPRTAIGQLGPLHYLVIVVDGRSEGYSEGCDLPTLQQLFLDHGAQIAFNLDGGGSTTLWFNGKVINHPASGEERKVSDIVMFMR</sequence>
<accession>A0A9D0YWX6</accession>